<organism evidence="1 2">
    <name type="scientific">Ambispora leptoticha</name>
    <dbReference type="NCBI Taxonomy" id="144679"/>
    <lineage>
        <taxon>Eukaryota</taxon>
        <taxon>Fungi</taxon>
        <taxon>Fungi incertae sedis</taxon>
        <taxon>Mucoromycota</taxon>
        <taxon>Glomeromycotina</taxon>
        <taxon>Glomeromycetes</taxon>
        <taxon>Archaeosporales</taxon>
        <taxon>Ambisporaceae</taxon>
        <taxon>Ambispora</taxon>
    </lineage>
</organism>
<dbReference type="EMBL" id="CAJVPS010018926">
    <property type="protein sequence ID" value="CAG8699155.1"/>
    <property type="molecule type" value="Genomic_DNA"/>
</dbReference>
<accession>A0A9N9N2S1</accession>
<keyword evidence="2" id="KW-1185">Reference proteome</keyword>
<comment type="caution">
    <text evidence="1">The sequence shown here is derived from an EMBL/GenBank/DDBJ whole genome shotgun (WGS) entry which is preliminary data.</text>
</comment>
<evidence type="ECO:0000313" key="2">
    <source>
        <dbReference type="Proteomes" id="UP000789508"/>
    </source>
</evidence>
<proteinExistence type="predicted"/>
<dbReference type="AlphaFoldDB" id="A0A9N9N2S1"/>
<dbReference type="Proteomes" id="UP000789508">
    <property type="component" value="Unassembled WGS sequence"/>
</dbReference>
<name>A0A9N9N2S1_9GLOM</name>
<sequence length="46" mass="5249">RRSEVVAVPGTIRQRQVSVLSKWSERRPRNTAIGHDTKATVCIQNF</sequence>
<gene>
    <name evidence="1" type="ORF">ALEPTO_LOCUS11502</name>
</gene>
<protein>
    <submittedName>
        <fullName evidence="1">1943_t:CDS:1</fullName>
    </submittedName>
</protein>
<feature type="non-terminal residue" evidence="1">
    <location>
        <position position="1"/>
    </location>
</feature>
<evidence type="ECO:0000313" key="1">
    <source>
        <dbReference type="EMBL" id="CAG8699155.1"/>
    </source>
</evidence>
<reference evidence="1" key="1">
    <citation type="submission" date="2021-06" db="EMBL/GenBank/DDBJ databases">
        <authorList>
            <person name="Kallberg Y."/>
            <person name="Tangrot J."/>
            <person name="Rosling A."/>
        </authorList>
    </citation>
    <scope>NUCLEOTIDE SEQUENCE</scope>
    <source>
        <strain evidence="1">FL130A</strain>
    </source>
</reference>